<evidence type="ECO:0000259" key="8">
    <source>
        <dbReference type="Pfam" id="PF00122"/>
    </source>
</evidence>
<dbReference type="GeneID" id="17325873"/>
<dbReference type="PANTHER" id="PTHR43520:SF32">
    <property type="entry name" value="COPPER RESISTANCE P-TYPE ATPASE (EUROFUNG)"/>
    <property type="match status" value="1"/>
</dbReference>
<dbReference type="PhylomeDB" id="R7QKG3"/>
<dbReference type="FunFam" id="2.70.150.10:FF:000002">
    <property type="entry name" value="Copper-transporting ATPase 1, putative"/>
    <property type="match status" value="1"/>
</dbReference>
<proteinExistence type="predicted"/>
<comment type="subcellular location">
    <subcellularLocation>
        <location evidence="1">Membrane</location>
    </subcellularLocation>
</comment>
<feature type="domain" description="P-type ATPase A" evidence="8">
    <location>
        <begin position="139"/>
        <end position="224"/>
    </location>
</feature>
<evidence type="ECO:0000256" key="2">
    <source>
        <dbReference type="ARBA" id="ARBA00022692"/>
    </source>
</evidence>
<keyword evidence="3" id="KW-0479">Metal-binding</keyword>
<accession>R7QKG3</accession>
<dbReference type="SUPFAM" id="SSF81653">
    <property type="entry name" value="Calcium ATPase, transduction domain A"/>
    <property type="match status" value="1"/>
</dbReference>
<feature type="transmembrane region" description="Helical" evidence="7">
    <location>
        <begin position="58"/>
        <end position="75"/>
    </location>
</feature>
<dbReference type="PANTHER" id="PTHR43520">
    <property type="entry name" value="ATP7, ISOFORM B"/>
    <property type="match status" value="1"/>
</dbReference>
<evidence type="ECO:0000256" key="5">
    <source>
        <dbReference type="ARBA" id="ARBA00022989"/>
    </source>
</evidence>
<dbReference type="InterPro" id="IPR001757">
    <property type="entry name" value="P_typ_ATPase"/>
</dbReference>
<dbReference type="RefSeq" id="XP_005718153.1">
    <property type="nucleotide sequence ID" value="XM_005718096.1"/>
</dbReference>
<dbReference type="Gene3D" id="2.70.150.10">
    <property type="entry name" value="Calcium-transporting ATPase, cytoplasmic transduction domain A"/>
    <property type="match status" value="1"/>
</dbReference>
<keyword evidence="4" id="KW-1278">Translocase</keyword>
<keyword evidence="6 7" id="KW-0472">Membrane</keyword>
<name>R7QKG3_CHOCR</name>
<evidence type="ECO:0000256" key="3">
    <source>
        <dbReference type="ARBA" id="ARBA00022723"/>
    </source>
</evidence>
<dbReference type="OrthoDB" id="432719at2759"/>
<dbReference type="GO" id="GO:0016020">
    <property type="term" value="C:membrane"/>
    <property type="evidence" value="ECO:0007669"/>
    <property type="project" value="UniProtKB-SubCell"/>
</dbReference>
<dbReference type="Pfam" id="PF00122">
    <property type="entry name" value="E1-E2_ATPase"/>
    <property type="match status" value="1"/>
</dbReference>
<feature type="transmembrane region" description="Helical" evidence="7">
    <location>
        <begin position="28"/>
        <end position="46"/>
    </location>
</feature>
<keyword evidence="10" id="KW-1185">Reference proteome</keyword>
<sequence>MLFARVDALGAKGLHHLVGGSGFRVVDIIAFVLATPVQFLFGFRFYRGSWYSLKQRRANMDLLVALGTSIAYFFSVTLLDAMAFETSSLLITIVLFGKWMETMAKKKTTAGVESLTKLAPRLVTLVSRPPSSQPIYSEPVNAELVSVDDHFQVNPGSSFPLDGAVQAGETTVDESMLTGESWPVRKGPGDAVYAGTVNGSGAVVVRCTASDSDSMLEKIIELVKRAQDSRAPIEAVADKVSATFVPAVLIVALAVIAIWFALIQSPVIPGDWADGEGNVLFSLLFGLSVLIISCPCAFGLATPTVVMMATSIGAQKLGIPYKDGR</sequence>
<evidence type="ECO:0000313" key="9">
    <source>
        <dbReference type="EMBL" id="CDF38268.1"/>
    </source>
</evidence>
<dbReference type="InterPro" id="IPR023298">
    <property type="entry name" value="ATPase_P-typ_TM_dom_sf"/>
</dbReference>
<gene>
    <name evidence="9" type="ORF">CHC_T00000800001</name>
</gene>
<dbReference type="KEGG" id="ccp:CHC_T00000800001"/>
<dbReference type="NCBIfam" id="TIGR01494">
    <property type="entry name" value="ATPase_P-type"/>
    <property type="match status" value="1"/>
</dbReference>
<feature type="transmembrane region" description="Helical" evidence="7">
    <location>
        <begin position="240"/>
        <end position="263"/>
    </location>
</feature>
<dbReference type="InterPro" id="IPR008250">
    <property type="entry name" value="ATPase_P-typ_transduc_dom_A_sf"/>
</dbReference>
<dbReference type="Proteomes" id="UP000012073">
    <property type="component" value="Unassembled WGS sequence"/>
</dbReference>
<keyword evidence="2 7" id="KW-0812">Transmembrane</keyword>
<dbReference type="AlphaFoldDB" id="R7QKG3"/>
<feature type="transmembrane region" description="Helical" evidence="7">
    <location>
        <begin position="283"/>
        <end position="306"/>
    </location>
</feature>
<dbReference type="GO" id="GO:0055070">
    <property type="term" value="P:copper ion homeostasis"/>
    <property type="evidence" value="ECO:0007669"/>
    <property type="project" value="TreeGrafter"/>
</dbReference>
<feature type="transmembrane region" description="Helical" evidence="7">
    <location>
        <begin position="81"/>
        <end position="99"/>
    </location>
</feature>
<evidence type="ECO:0000256" key="6">
    <source>
        <dbReference type="ARBA" id="ARBA00023136"/>
    </source>
</evidence>
<dbReference type="SUPFAM" id="SSF81665">
    <property type="entry name" value="Calcium ATPase, transmembrane domain M"/>
    <property type="match status" value="1"/>
</dbReference>
<reference evidence="10" key="1">
    <citation type="journal article" date="2013" name="Proc. Natl. Acad. Sci. U.S.A.">
        <title>Genome structure and metabolic features in the red seaweed Chondrus crispus shed light on evolution of the Archaeplastida.</title>
        <authorList>
            <person name="Collen J."/>
            <person name="Porcel B."/>
            <person name="Carre W."/>
            <person name="Ball S.G."/>
            <person name="Chaparro C."/>
            <person name="Tonon T."/>
            <person name="Barbeyron T."/>
            <person name="Michel G."/>
            <person name="Noel B."/>
            <person name="Valentin K."/>
            <person name="Elias M."/>
            <person name="Artiguenave F."/>
            <person name="Arun A."/>
            <person name="Aury J.M."/>
            <person name="Barbosa-Neto J.F."/>
            <person name="Bothwell J.H."/>
            <person name="Bouget F.Y."/>
            <person name="Brillet L."/>
            <person name="Cabello-Hurtado F."/>
            <person name="Capella-Gutierrez S."/>
            <person name="Charrier B."/>
            <person name="Cladiere L."/>
            <person name="Cock J.M."/>
            <person name="Coelho S.M."/>
            <person name="Colleoni C."/>
            <person name="Czjzek M."/>
            <person name="Da Silva C."/>
            <person name="Delage L."/>
            <person name="Denoeud F."/>
            <person name="Deschamps P."/>
            <person name="Dittami S.M."/>
            <person name="Gabaldon T."/>
            <person name="Gachon C.M."/>
            <person name="Groisillier A."/>
            <person name="Herve C."/>
            <person name="Jabbari K."/>
            <person name="Katinka M."/>
            <person name="Kloareg B."/>
            <person name="Kowalczyk N."/>
            <person name="Labadie K."/>
            <person name="Leblanc C."/>
            <person name="Lopez P.J."/>
            <person name="McLachlan D.H."/>
            <person name="Meslet-Cladiere L."/>
            <person name="Moustafa A."/>
            <person name="Nehr Z."/>
            <person name="Nyvall Collen P."/>
            <person name="Panaud O."/>
            <person name="Partensky F."/>
            <person name="Poulain J."/>
            <person name="Rensing S.A."/>
            <person name="Rousvoal S."/>
            <person name="Samson G."/>
            <person name="Symeonidi A."/>
            <person name="Weissenbach J."/>
            <person name="Zambounis A."/>
            <person name="Wincker P."/>
            <person name="Boyen C."/>
        </authorList>
    </citation>
    <scope>NUCLEOTIDE SEQUENCE [LARGE SCALE GENOMIC DNA]</scope>
    <source>
        <strain evidence="10">cv. Stackhouse</strain>
    </source>
</reference>
<organism evidence="9 10">
    <name type="scientific">Chondrus crispus</name>
    <name type="common">Carrageen Irish moss</name>
    <name type="synonym">Polymorpha crispa</name>
    <dbReference type="NCBI Taxonomy" id="2769"/>
    <lineage>
        <taxon>Eukaryota</taxon>
        <taxon>Rhodophyta</taxon>
        <taxon>Florideophyceae</taxon>
        <taxon>Rhodymeniophycidae</taxon>
        <taxon>Gigartinales</taxon>
        <taxon>Gigartinaceae</taxon>
        <taxon>Chondrus</taxon>
    </lineage>
</organism>
<dbReference type="GO" id="GO:0005524">
    <property type="term" value="F:ATP binding"/>
    <property type="evidence" value="ECO:0007669"/>
    <property type="project" value="InterPro"/>
</dbReference>
<dbReference type="GO" id="GO:0043682">
    <property type="term" value="F:P-type divalent copper transporter activity"/>
    <property type="evidence" value="ECO:0007669"/>
    <property type="project" value="TreeGrafter"/>
</dbReference>
<evidence type="ECO:0000256" key="4">
    <source>
        <dbReference type="ARBA" id="ARBA00022967"/>
    </source>
</evidence>
<dbReference type="EMBL" id="HG001910">
    <property type="protein sequence ID" value="CDF38268.1"/>
    <property type="molecule type" value="Genomic_DNA"/>
</dbReference>
<protein>
    <recommendedName>
        <fullName evidence="8">P-type ATPase A domain-containing protein</fullName>
    </recommendedName>
</protein>
<keyword evidence="5 7" id="KW-1133">Transmembrane helix</keyword>
<dbReference type="InterPro" id="IPR059000">
    <property type="entry name" value="ATPase_P-type_domA"/>
</dbReference>
<evidence type="ECO:0000256" key="7">
    <source>
        <dbReference type="SAM" id="Phobius"/>
    </source>
</evidence>
<dbReference type="GO" id="GO:0016887">
    <property type="term" value="F:ATP hydrolysis activity"/>
    <property type="evidence" value="ECO:0007669"/>
    <property type="project" value="InterPro"/>
</dbReference>
<evidence type="ECO:0000256" key="1">
    <source>
        <dbReference type="ARBA" id="ARBA00004370"/>
    </source>
</evidence>
<dbReference type="GO" id="GO:0005507">
    <property type="term" value="F:copper ion binding"/>
    <property type="evidence" value="ECO:0007669"/>
    <property type="project" value="TreeGrafter"/>
</dbReference>
<evidence type="ECO:0000313" key="10">
    <source>
        <dbReference type="Proteomes" id="UP000012073"/>
    </source>
</evidence>
<dbReference type="OMA" id="ICIPFER"/>
<dbReference type="Gramene" id="CDF38268">
    <property type="protein sequence ID" value="CDF38268"/>
    <property type="gene ID" value="CHC_T00000800001"/>
</dbReference>